<proteinExistence type="predicted"/>
<dbReference type="Pfam" id="PF11325">
    <property type="entry name" value="DUF3127"/>
    <property type="match status" value="1"/>
</dbReference>
<evidence type="ECO:0000256" key="1">
    <source>
        <dbReference type="SAM" id="MobiDB-lite"/>
    </source>
</evidence>
<feature type="compositionally biased region" description="Low complexity" evidence="1">
    <location>
        <begin position="111"/>
        <end position="183"/>
    </location>
</feature>
<protein>
    <submittedName>
        <fullName evidence="2">Uncharacterized protein DUF3127</fullName>
    </submittedName>
</protein>
<feature type="region of interest" description="Disordered" evidence="1">
    <location>
        <begin position="111"/>
        <end position="191"/>
    </location>
</feature>
<accession>A0A2T5XRL0</accession>
<comment type="caution">
    <text evidence="2">The sequence shown here is derived from an EMBL/GenBank/DDBJ whole genome shotgun (WGS) entry which is preliminary data.</text>
</comment>
<dbReference type="AlphaFoldDB" id="A0A2T5XRL0"/>
<gene>
    <name evidence="2" type="ORF">C8P65_1256</name>
</gene>
<reference evidence="2 3" key="1">
    <citation type="submission" date="2018-04" db="EMBL/GenBank/DDBJ databases">
        <title>Genomic Encyclopedia of Archaeal and Bacterial Type Strains, Phase II (KMG-II): from individual species to whole genera.</title>
        <authorList>
            <person name="Goeker M."/>
        </authorList>
    </citation>
    <scope>NUCLEOTIDE SEQUENCE [LARGE SCALE GENOMIC DNA]</scope>
    <source>
        <strain evidence="2 3">DSM 22902</strain>
    </source>
</reference>
<organism evidence="2 3">
    <name type="scientific">Capnocytophaga leadbetteri</name>
    <dbReference type="NCBI Taxonomy" id="327575"/>
    <lineage>
        <taxon>Bacteria</taxon>
        <taxon>Pseudomonadati</taxon>
        <taxon>Bacteroidota</taxon>
        <taxon>Flavobacteriia</taxon>
        <taxon>Flavobacteriales</taxon>
        <taxon>Flavobacteriaceae</taxon>
        <taxon>Capnocytophaga</taxon>
    </lineage>
</organism>
<evidence type="ECO:0000313" key="2">
    <source>
        <dbReference type="EMBL" id="PTX00468.1"/>
    </source>
</evidence>
<sequence>MANMEIQGKIIKIGPVQTVGQNGFQRRDVVIMTEDQYPQYIPFDFVQEKCSLLDNFHEGQVVLISFNVRGREWVNPQGETKYIVNLQGWRIQDAMAAAQAAPQGYGQPAYPPQGYAQYPPQGYGQPAYPPQGYAQPQYQQAPPQYQQAPAQPFQSMPQGQPLGQPQQSFQVPPQAATPPAAAPIEEDDLPF</sequence>
<name>A0A2T5XRL0_9FLAO</name>
<dbReference type="InterPro" id="IPR021474">
    <property type="entry name" value="DUF3127"/>
</dbReference>
<evidence type="ECO:0000313" key="3">
    <source>
        <dbReference type="Proteomes" id="UP000243985"/>
    </source>
</evidence>
<dbReference type="EMBL" id="QBKG01000025">
    <property type="protein sequence ID" value="PTX00468.1"/>
    <property type="molecule type" value="Genomic_DNA"/>
</dbReference>
<dbReference type="Proteomes" id="UP000243985">
    <property type="component" value="Unassembled WGS sequence"/>
</dbReference>